<evidence type="ECO:0000313" key="11">
    <source>
        <dbReference type="WBParaSite" id="HPBE_0002127301-mRNA-1"/>
    </source>
</evidence>
<dbReference type="GO" id="GO:0016020">
    <property type="term" value="C:membrane"/>
    <property type="evidence" value="ECO:0007669"/>
    <property type="project" value="UniProtKB-SubCell"/>
</dbReference>
<sequence length="474" mass="51413">MEGLVGLGGKSEPVQDFCRQRDRVHKPLAGATTGTTNSNTVAEAVVVVFTLVLCGIDRMNHKRAAEWSSGKLVTRVESQQALRIETCFRGSEGRCLQPGQLTSAGVVRWIYLPLERLTSAHLTAEFSIADVNGNPIKKVVQELVVDSALPPVRIEASEGVWMEFFTVCARPFYGLMCSRKCVAPHDAHYVCLANGDKGCLQGWTGENCDIAIEHVEEVMHTPATAAPSYSSTRTERSSTKAPETSSTPVAATEASTFAMLMTSSPYIPKAQLTRRPAPLVDLELPAALPVFPVHSFDVLYPSQPPTPSTTVASTSVHGASSTEKPTSTQTAAVTTHSAVPVLDCLLLLFLVAVLIGTSGYALVKLIRSPPVQNWVNGRRARVFVSSSIPLPIGRQKDVDTIPKVFVVDLKATASKRVYAEQSSPQRYSLQPRQGGECQKMISVADMSMIESHTYHEIDSFRVPPVEKERLATLV</sequence>
<dbReference type="EMBL" id="UZAH01032848">
    <property type="protein sequence ID" value="VDP24172.1"/>
    <property type="molecule type" value="Genomic_DNA"/>
</dbReference>
<organism evidence="9">
    <name type="scientific">Heligmosomoides polygyrus</name>
    <name type="common">Parasitic roundworm</name>
    <dbReference type="NCBI Taxonomy" id="6339"/>
    <lineage>
        <taxon>Eukaryota</taxon>
        <taxon>Metazoa</taxon>
        <taxon>Ecdysozoa</taxon>
        <taxon>Nematoda</taxon>
        <taxon>Chromadorea</taxon>
        <taxon>Rhabditida</taxon>
        <taxon>Rhabditina</taxon>
        <taxon>Rhabditomorpha</taxon>
        <taxon>Strongyloidea</taxon>
        <taxon>Heligmosomidae</taxon>
        <taxon>Heligmosomoides</taxon>
    </lineage>
</organism>
<evidence type="ECO:0000313" key="10">
    <source>
        <dbReference type="Proteomes" id="UP000050761"/>
    </source>
</evidence>
<protein>
    <recommendedName>
        <fullName evidence="6">Delta-like protein</fullName>
    </recommendedName>
</protein>
<keyword evidence="4 5" id="KW-1015">Disulfide bond</keyword>
<dbReference type="Pfam" id="PF01414">
    <property type="entry name" value="DSL"/>
    <property type="match status" value="1"/>
</dbReference>
<keyword evidence="6" id="KW-1133">Transmembrane helix</keyword>
<feature type="compositionally biased region" description="Polar residues" evidence="7">
    <location>
        <begin position="316"/>
        <end position="328"/>
    </location>
</feature>
<evidence type="ECO:0000256" key="4">
    <source>
        <dbReference type="ARBA" id="ARBA00023157"/>
    </source>
</evidence>
<gene>
    <name evidence="9" type="ORF">HPBE_LOCUS21275</name>
</gene>
<dbReference type="InterPro" id="IPR001774">
    <property type="entry name" value="DSL"/>
</dbReference>
<name>A0A3P8BDJ9_HELPZ</name>
<keyword evidence="6" id="KW-0732">Signal</keyword>
<evidence type="ECO:0000313" key="9">
    <source>
        <dbReference type="EMBL" id="VDP24172.1"/>
    </source>
</evidence>
<comment type="caution">
    <text evidence="5">Lacks conserved residue(s) required for the propagation of feature annotation.</text>
</comment>
<evidence type="ECO:0000259" key="8">
    <source>
        <dbReference type="PROSITE" id="PS51051"/>
    </source>
</evidence>
<evidence type="ECO:0000256" key="3">
    <source>
        <dbReference type="ARBA" id="ARBA00022737"/>
    </source>
</evidence>
<feature type="region of interest" description="Disordered" evidence="7">
    <location>
        <begin position="222"/>
        <end position="250"/>
    </location>
</feature>
<feature type="disulfide bond" evidence="5">
    <location>
        <begin position="168"/>
        <end position="177"/>
    </location>
</feature>
<keyword evidence="6" id="KW-0812">Transmembrane</keyword>
<evidence type="ECO:0000256" key="7">
    <source>
        <dbReference type="SAM" id="MobiDB-lite"/>
    </source>
</evidence>
<feature type="disulfide bond" evidence="5">
    <location>
        <begin position="199"/>
        <end position="208"/>
    </location>
</feature>
<keyword evidence="3 6" id="KW-0677">Repeat</keyword>
<feature type="domain" description="DSL" evidence="8">
    <location>
        <begin position="166"/>
        <end position="208"/>
    </location>
</feature>
<accession>A0A3P8BDJ9</accession>
<reference evidence="11" key="2">
    <citation type="submission" date="2019-09" db="UniProtKB">
        <authorList>
            <consortium name="WormBaseParasite"/>
        </authorList>
    </citation>
    <scope>IDENTIFICATION</scope>
</reference>
<dbReference type="GO" id="GO:0007154">
    <property type="term" value="P:cell communication"/>
    <property type="evidence" value="ECO:0007669"/>
    <property type="project" value="InterPro"/>
</dbReference>
<proteinExistence type="predicted"/>
<dbReference type="PROSITE" id="PS51051">
    <property type="entry name" value="DSL"/>
    <property type="match status" value="1"/>
</dbReference>
<keyword evidence="10" id="KW-1185">Reference proteome</keyword>
<keyword evidence="2 6" id="KW-0245">EGF-like domain</keyword>
<evidence type="ECO:0000256" key="2">
    <source>
        <dbReference type="ARBA" id="ARBA00022536"/>
    </source>
</evidence>
<dbReference type="Proteomes" id="UP000050761">
    <property type="component" value="Unassembled WGS sequence"/>
</dbReference>
<evidence type="ECO:0000256" key="1">
    <source>
        <dbReference type="ARBA" id="ARBA00022473"/>
    </source>
</evidence>
<evidence type="ECO:0000256" key="6">
    <source>
        <dbReference type="RuleBase" id="RU280815"/>
    </source>
</evidence>
<dbReference type="OrthoDB" id="283575at2759"/>
<dbReference type="WBParaSite" id="HPBE_0002127301-mRNA-1">
    <property type="protein sequence ID" value="HPBE_0002127301-mRNA-1"/>
    <property type="gene ID" value="HPBE_0002127301"/>
</dbReference>
<reference evidence="9 10" key="1">
    <citation type="submission" date="2018-11" db="EMBL/GenBank/DDBJ databases">
        <authorList>
            <consortium name="Pathogen Informatics"/>
        </authorList>
    </citation>
    <scope>NUCLEOTIDE SEQUENCE [LARGE SCALE GENOMIC DNA]</scope>
</reference>
<comment type="function">
    <text evidence="6">Putative Notch ligand involved in the mediation of Notch signaling.</text>
</comment>
<feature type="compositionally biased region" description="Polar residues" evidence="7">
    <location>
        <begin position="240"/>
        <end position="250"/>
    </location>
</feature>
<keyword evidence="6" id="KW-0472">Membrane</keyword>
<feature type="region of interest" description="Disordered" evidence="7">
    <location>
        <begin position="307"/>
        <end position="328"/>
    </location>
</feature>
<dbReference type="SMART" id="SM00051">
    <property type="entry name" value="DSL"/>
    <property type="match status" value="1"/>
</dbReference>
<keyword evidence="1 6" id="KW-0217">Developmental protein</keyword>
<dbReference type="AlphaFoldDB" id="A0A3P8BDJ9"/>
<dbReference type="Gene3D" id="2.10.25.140">
    <property type="match status" value="1"/>
</dbReference>
<evidence type="ECO:0000256" key="5">
    <source>
        <dbReference type="PROSITE-ProRule" id="PRU00377"/>
    </source>
</evidence>
<comment type="subcellular location">
    <subcellularLocation>
        <location evidence="6">Membrane</location>
        <topology evidence="6">Single-pass type I membrane protein</topology>
    </subcellularLocation>
</comment>